<dbReference type="InterPro" id="IPR059164">
    <property type="entry name" value="HAT_PRP39_C"/>
</dbReference>
<sequence length="268" mass="30084">EGEVVEEGEILDEPSPPVKDAAPPADLGKPETLPPAAPLPSVSPEPAPEPAAKVDDPKNTKTPGKKTKFITDRAQRFLQMREELWAAASEEASLLRTFEAPLHRHYFHQKVLSSAQLDAWRRFLDFEESREPRDWRRLQGLFERCLIVANNYLEFWLRYASVLEQAEAAHGQNKPEISCGLLRGACLSGRLSRRPDALAAWAELEESCGRVDRARVLLDATLSGCGEYHAGPELQIPLGRQPLWVTGAATWLYAVHLWSCDTRSRRSR</sequence>
<evidence type="ECO:0000256" key="6">
    <source>
        <dbReference type="SAM" id="MobiDB-lite"/>
    </source>
</evidence>
<protein>
    <submittedName>
        <fullName evidence="9">Pre-mRNA-processing factor 39</fullName>
    </submittedName>
</protein>
<dbReference type="GO" id="GO:0000243">
    <property type="term" value="C:commitment complex"/>
    <property type="evidence" value="ECO:0007669"/>
    <property type="project" value="TreeGrafter"/>
</dbReference>
<keyword evidence="10" id="KW-1185">Reference proteome</keyword>
<accession>A0A9P1CPJ8</accession>
<dbReference type="AlphaFoldDB" id="A0A9P1CPJ8"/>
<comment type="caution">
    <text evidence="7">The sequence shown here is derived from an EMBL/GenBank/DDBJ whole genome shotgun (WGS) entry which is preliminary data.</text>
</comment>
<evidence type="ECO:0000313" key="10">
    <source>
        <dbReference type="Proteomes" id="UP001152797"/>
    </source>
</evidence>
<reference evidence="7" key="1">
    <citation type="submission" date="2022-10" db="EMBL/GenBank/DDBJ databases">
        <authorList>
            <person name="Chen Y."/>
            <person name="Dougan E. K."/>
            <person name="Chan C."/>
            <person name="Rhodes N."/>
            <person name="Thang M."/>
        </authorList>
    </citation>
    <scope>NUCLEOTIDE SEQUENCE</scope>
</reference>
<evidence type="ECO:0000256" key="3">
    <source>
        <dbReference type="ARBA" id="ARBA00022737"/>
    </source>
</evidence>
<keyword evidence="4" id="KW-0508">mRNA splicing</keyword>
<dbReference type="InterPro" id="IPR011990">
    <property type="entry name" value="TPR-like_helical_dom_sf"/>
</dbReference>
<evidence type="ECO:0000313" key="8">
    <source>
        <dbReference type="EMBL" id="CAL1148560.1"/>
    </source>
</evidence>
<dbReference type="PANTHER" id="PTHR17204">
    <property type="entry name" value="PRE-MRNA PROCESSING PROTEIN PRP39-RELATED"/>
    <property type="match status" value="1"/>
</dbReference>
<dbReference type="EMBL" id="CAMXCT020002045">
    <property type="protein sequence ID" value="CAL1148560.1"/>
    <property type="molecule type" value="Genomic_DNA"/>
</dbReference>
<keyword evidence="2" id="KW-0507">mRNA processing</keyword>
<dbReference type="GO" id="GO:0071004">
    <property type="term" value="C:U2-type prespliceosome"/>
    <property type="evidence" value="ECO:0007669"/>
    <property type="project" value="TreeGrafter"/>
</dbReference>
<organism evidence="7">
    <name type="scientific">Cladocopium goreaui</name>
    <dbReference type="NCBI Taxonomy" id="2562237"/>
    <lineage>
        <taxon>Eukaryota</taxon>
        <taxon>Sar</taxon>
        <taxon>Alveolata</taxon>
        <taxon>Dinophyceae</taxon>
        <taxon>Suessiales</taxon>
        <taxon>Symbiodiniaceae</taxon>
        <taxon>Cladocopium</taxon>
    </lineage>
</organism>
<dbReference type="GO" id="GO:0030627">
    <property type="term" value="F:pre-mRNA 5'-splice site binding"/>
    <property type="evidence" value="ECO:0007669"/>
    <property type="project" value="TreeGrafter"/>
</dbReference>
<proteinExistence type="predicted"/>
<reference evidence="8" key="2">
    <citation type="submission" date="2024-04" db="EMBL/GenBank/DDBJ databases">
        <authorList>
            <person name="Chen Y."/>
            <person name="Shah S."/>
            <person name="Dougan E. K."/>
            <person name="Thang M."/>
            <person name="Chan C."/>
        </authorList>
    </citation>
    <scope>NUCLEOTIDE SEQUENCE [LARGE SCALE GENOMIC DNA]</scope>
</reference>
<name>A0A9P1CPJ8_9DINO</name>
<evidence type="ECO:0000256" key="1">
    <source>
        <dbReference type="ARBA" id="ARBA00004123"/>
    </source>
</evidence>
<gene>
    <name evidence="7" type="ORF">C1SCF055_LOCUS21776</name>
</gene>
<dbReference type="SUPFAM" id="SSF48452">
    <property type="entry name" value="TPR-like"/>
    <property type="match status" value="1"/>
</dbReference>
<feature type="non-terminal residue" evidence="7">
    <location>
        <position position="1"/>
    </location>
</feature>
<feature type="compositionally biased region" description="Pro residues" evidence="6">
    <location>
        <begin position="32"/>
        <end position="49"/>
    </location>
</feature>
<evidence type="ECO:0000256" key="5">
    <source>
        <dbReference type="ARBA" id="ARBA00023242"/>
    </source>
</evidence>
<dbReference type="GO" id="GO:0000395">
    <property type="term" value="P:mRNA 5'-splice site recognition"/>
    <property type="evidence" value="ECO:0007669"/>
    <property type="project" value="TreeGrafter"/>
</dbReference>
<feature type="region of interest" description="Disordered" evidence="6">
    <location>
        <begin position="1"/>
        <end position="67"/>
    </location>
</feature>
<dbReference type="PANTHER" id="PTHR17204:SF5">
    <property type="entry name" value="PRE-MRNA-PROCESSING FACTOR 39"/>
    <property type="match status" value="1"/>
</dbReference>
<evidence type="ECO:0000256" key="2">
    <source>
        <dbReference type="ARBA" id="ARBA00022664"/>
    </source>
</evidence>
<evidence type="ECO:0000313" key="7">
    <source>
        <dbReference type="EMBL" id="CAI3995185.1"/>
    </source>
</evidence>
<keyword evidence="3" id="KW-0677">Repeat</keyword>
<dbReference type="EMBL" id="CAMXCT030002045">
    <property type="protein sequence ID" value="CAL4782497.1"/>
    <property type="molecule type" value="Genomic_DNA"/>
</dbReference>
<comment type="subcellular location">
    <subcellularLocation>
        <location evidence="1">Nucleus</location>
    </subcellularLocation>
</comment>
<dbReference type="EMBL" id="CAMXCT010002045">
    <property type="protein sequence ID" value="CAI3995185.1"/>
    <property type="molecule type" value="Genomic_DNA"/>
</dbReference>
<dbReference type="OrthoDB" id="430209at2759"/>
<dbReference type="Pfam" id="PF23241">
    <property type="entry name" value="HAT_PRP39_C"/>
    <property type="match status" value="1"/>
</dbReference>
<evidence type="ECO:0000256" key="4">
    <source>
        <dbReference type="ARBA" id="ARBA00023187"/>
    </source>
</evidence>
<dbReference type="Gene3D" id="1.25.40.10">
    <property type="entry name" value="Tetratricopeptide repeat domain"/>
    <property type="match status" value="1"/>
</dbReference>
<keyword evidence="5" id="KW-0539">Nucleus</keyword>
<feature type="compositionally biased region" description="Acidic residues" evidence="6">
    <location>
        <begin position="1"/>
        <end position="12"/>
    </location>
</feature>
<dbReference type="GO" id="GO:0005685">
    <property type="term" value="C:U1 snRNP"/>
    <property type="evidence" value="ECO:0007669"/>
    <property type="project" value="TreeGrafter"/>
</dbReference>
<evidence type="ECO:0000313" key="9">
    <source>
        <dbReference type="EMBL" id="CAL4782497.1"/>
    </source>
</evidence>
<dbReference type="Proteomes" id="UP001152797">
    <property type="component" value="Unassembled WGS sequence"/>
</dbReference>